<feature type="compositionally biased region" description="Gly residues" evidence="1">
    <location>
        <begin position="17"/>
        <end position="28"/>
    </location>
</feature>
<evidence type="ECO:0000256" key="1">
    <source>
        <dbReference type="SAM" id="MobiDB-lite"/>
    </source>
</evidence>
<comment type="caution">
    <text evidence="3">The sequence shown here is derived from an EMBL/GenBank/DDBJ whole genome shotgun (WGS) entry which is preliminary data.</text>
</comment>
<protein>
    <submittedName>
        <fullName evidence="3">Uncharacterized protein</fullName>
    </submittedName>
</protein>
<feature type="region of interest" description="Disordered" evidence="1">
    <location>
        <begin position="1"/>
        <end position="30"/>
    </location>
</feature>
<proteinExistence type="predicted"/>
<feature type="transmembrane region" description="Helical" evidence="2">
    <location>
        <begin position="76"/>
        <end position="101"/>
    </location>
</feature>
<dbReference type="EMBL" id="JADGIZ020000002">
    <property type="protein sequence ID" value="KAL2919724.1"/>
    <property type="molecule type" value="Genomic_DNA"/>
</dbReference>
<gene>
    <name evidence="3" type="ORF">HK105_200638</name>
</gene>
<sequence>MRTMDWDPDGDEENGLMRGGGGMGGSSGSVGEVEDVHSWLGESIIVSVVSCCCVVDAMIIRGRPELAMQYARTARLLLITATAITVILYLVALFLVLLLFLPL</sequence>
<feature type="compositionally biased region" description="Acidic residues" evidence="1">
    <location>
        <begin position="1"/>
        <end position="14"/>
    </location>
</feature>
<keyword evidence="2" id="KW-0472">Membrane</keyword>
<keyword evidence="4" id="KW-1185">Reference proteome</keyword>
<evidence type="ECO:0000256" key="2">
    <source>
        <dbReference type="SAM" id="Phobius"/>
    </source>
</evidence>
<accession>A0ABR4NJT3</accession>
<evidence type="ECO:0000313" key="4">
    <source>
        <dbReference type="Proteomes" id="UP001527925"/>
    </source>
</evidence>
<keyword evidence="2" id="KW-0812">Transmembrane</keyword>
<name>A0ABR4NJT3_9FUNG</name>
<dbReference type="Proteomes" id="UP001527925">
    <property type="component" value="Unassembled WGS sequence"/>
</dbReference>
<keyword evidence="2" id="KW-1133">Transmembrane helix</keyword>
<evidence type="ECO:0000313" key="3">
    <source>
        <dbReference type="EMBL" id="KAL2919724.1"/>
    </source>
</evidence>
<organism evidence="3 4">
    <name type="scientific">Polyrhizophydium stewartii</name>
    <dbReference type="NCBI Taxonomy" id="2732419"/>
    <lineage>
        <taxon>Eukaryota</taxon>
        <taxon>Fungi</taxon>
        <taxon>Fungi incertae sedis</taxon>
        <taxon>Chytridiomycota</taxon>
        <taxon>Chytridiomycota incertae sedis</taxon>
        <taxon>Chytridiomycetes</taxon>
        <taxon>Rhizophydiales</taxon>
        <taxon>Rhizophydiales incertae sedis</taxon>
        <taxon>Polyrhizophydium</taxon>
    </lineage>
</organism>
<reference evidence="3 4" key="1">
    <citation type="submission" date="2023-09" db="EMBL/GenBank/DDBJ databases">
        <title>Pangenome analysis of Batrachochytrium dendrobatidis and related Chytrids.</title>
        <authorList>
            <person name="Yacoub M.N."/>
            <person name="Stajich J.E."/>
            <person name="James T.Y."/>
        </authorList>
    </citation>
    <scope>NUCLEOTIDE SEQUENCE [LARGE SCALE GENOMIC DNA]</scope>
    <source>
        <strain evidence="3 4">JEL0888</strain>
    </source>
</reference>